<dbReference type="Proteomes" id="UP000036471">
    <property type="component" value="Unassembled WGS sequence"/>
</dbReference>
<accession>A0ABR5H3Y5</accession>
<comment type="caution">
    <text evidence="1">The sequence shown here is derived from an EMBL/GenBank/DDBJ whole genome shotgun (WGS) entry which is preliminary data.</text>
</comment>
<gene>
    <name evidence="1" type="ORF">QR79_20425</name>
</gene>
<evidence type="ECO:0000313" key="1">
    <source>
        <dbReference type="EMBL" id="KMO18382.1"/>
    </source>
</evidence>
<reference evidence="1 2" key="1">
    <citation type="submission" date="2014-11" db="EMBL/GenBank/DDBJ databases">
        <title>Comparative genomics of Methylobacterium species.</title>
        <authorList>
            <person name="Chaudhry V."/>
            <person name="Patil P.B."/>
        </authorList>
    </citation>
    <scope>NUCLEOTIDE SEQUENCE [LARGE SCALE GENOMIC DNA]</scope>
    <source>
        <strain evidence="1 2">SE3.6</strain>
    </source>
</reference>
<proteinExistence type="predicted"/>
<protein>
    <submittedName>
        <fullName evidence="1">Uncharacterized protein</fullName>
    </submittedName>
</protein>
<organism evidence="1 2">
    <name type="scientific">Methylobacterium indicum</name>
    <dbReference type="NCBI Taxonomy" id="1775910"/>
    <lineage>
        <taxon>Bacteria</taxon>
        <taxon>Pseudomonadati</taxon>
        <taxon>Pseudomonadota</taxon>
        <taxon>Alphaproteobacteria</taxon>
        <taxon>Hyphomicrobiales</taxon>
        <taxon>Methylobacteriaceae</taxon>
        <taxon>Methylobacterium</taxon>
    </lineage>
</organism>
<dbReference type="EMBL" id="JTHG01000200">
    <property type="protein sequence ID" value="KMO18382.1"/>
    <property type="molecule type" value="Genomic_DNA"/>
</dbReference>
<sequence>MSSAPSLRQRSSIGPVVRFWAARLYAGRRFWHRPVMSLRACLVLALLTGLAGLALRLVVPVTPVDQDYRDVVAFYRAMPAGSGH</sequence>
<name>A0ABR5H3Y5_9HYPH</name>
<evidence type="ECO:0000313" key="2">
    <source>
        <dbReference type="Proteomes" id="UP000036471"/>
    </source>
</evidence>
<keyword evidence="2" id="KW-1185">Reference proteome</keyword>